<dbReference type="Proteomes" id="UP000446866">
    <property type="component" value="Unassembled WGS sequence"/>
</dbReference>
<keyword evidence="3" id="KW-1185">Reference proteome</keyword>
<dbReference type="GO" id="GO:0006355">
    <property type="term" value="P:regulation of DNA-templated transcription"/>
    <property type="evidence" value="ECO:0007669"/>
    <property type="project" value="InterPro"/>
</dbReference>
<dbReference type="AlphaFoldDB" id="A0A845QH69"/>
<dbReference type="RefSeq" id="WP_160201774.1">
    <property type="nucleotide sequence ID" value="NZ_QXWK01000012.1"/>
</dbReference>
<comment type="caution">
    <text evidence="2">The sequence shown here is derived from an EMBL/GenBank/DDBJ whole genome shotgun (WGS) entry which is preliminary data.</text>
</comment>
<evidence type="ECO:0000313" key="2">
    <source>
        <dbReference type="EMBL" id="NBH61492.1"/>
    </source>
</evidence>
<reference evidence="2 3" key="1">
    <citation type="submission" date="2018-08" db="EMBL/GenBank/DDBJ databases">
        <title>Murine metabolic-syndrome-specific gut microbial biobank.</title>
        <authorList>
            <person name="Liu C."/>
        </authorList>
    </citation>
    <scope>NUCLEOTIDE SEQUENCE [LARGE SCALE GENOMIC DNA]</scope>
    <source>
        <strain evidence="2 3">28</strain>
    </source>
</reference>
<dbReference type="Gene3D" id="1.10.10.10">
    <property type="entry name" value="Winged helix-like DNA-binding domain superfamily/Winged helix DNA-binding domain"/>
    <property type="match status" value="1"/>
</dbReference>
<gene>
    <name evidence="2" type="ORF">D0435_07495</name>
</gene>
<protein>
    <recommendedName>
        <fullName evidence="1">HTH luxR-type domain-containing protein</fullName>
    </recommendedName>
</protein>
<evidence type="ECO:0000313" key="3">
    <source>
        <dbReference type="Proteomes" id="UP000446866"/>
    </source>
</evidence>
<dbReference type="InterPro" id="IPR016032">
    <property type="entry name" value="Sig_transdc_resp-reg_C-effctor"/>
</dbReference>
<dbReference type="InterPro" id="IPR036388">
    <property type="entry name" value="WH-like_DNA-bd_sf"/>
</dbReference>
<evidence type="ECO:0000259" key="1">
    <source>
        <dbReference type="Pfam" id="PF00196"/>
    </source>
</evidence>
<sequence length="178" mass="20218">MELKELTVSELSSGYYRSKETGQLTCIFCGEAFEEGLIYNSRGRNVTAQRAIAEHIFDRHGGVFHGLIQLDKQINGLSEVQKDILTGMYEDIDNKTLGEELHISTATVRTHKFNIQKTKRQAQILLAILAQIEDEELVAARKQLSDESAEKAPIDFPKPNQDFCRNTLHPFFTTFDLK</sequence>
<organism evidence="2 3">
    <name type="scientific">Anaerotruncus colihominis</name>
    <dbReference type="NCBI Taxonomy" id="169435"/>
    <lineage>
        <taxon>Bacteria</taxon>
        <taxon>Bacillati</taxon>
        <taxon>Bacillota</taxon>
        <taxon>Clostridia</taxon>
        <taxon>Eubacteriales</taxon>
        <taxon>Oscillospiraceae</taxon>
        <taxon>Anaerotruncus</taxon>
    </lineage>
</organism>
<name>A0A845QH69_9FIRM</name>
<feature type="domain" description="HTH luxR-type" evidence="1">
    <location>
        <begin position="77"/>
        <end position="117"/>
    </location>
</feature>
<dbReference type="Pfam" id="PF00196">
    <property type="entry name" value="GerE"/>
    <property type="match status" value="1"/>
</dbReference>
<dbReference type="EMBL" id="QXWK01000012">
    <property type="protein sequence ID" value="NBH61492.1"/>
    <property type="molecule type" value="Genomic_DNA"/>
</dbReference>
<proteinExistence type="predicted"/>
<dbReference type="GO" id="GO:0003677">
    <property type="term" value="F:DNA binding"/>
    <property type="evidence" value="ECO:0007669"/>
    <property type="project" value="InterPro"/>
</dbReference>
<dbReference type="SUPFAM" id="SSF46894">
    <property type="entry name" value="C-terminal effector domain of the bipartite response regulators"/>
    <property type="match status" value="1"/>
</dbReference>
<dbReference type="InterPro" id="IPR000792">
    <property type="entry name" value="Tscrpt_reg_LuxR_C"/>
</dbReference>
<accession>A0A845QH69</accession>